<feature type="transmembrane region" description="Helical" evidence="1">
    <location>
        <begin position="28"/>
        <end position="49"/>
    </location>
</feature>
<comment type="caution">
    <text evidence="2">The sequence shown here is derived from an EMBL/GenBank/DDBJ whole genome shotgun (WGS) entry which is preliminary data.</text>
</comment>
<keyword evidence="1" id="KW-0812">Transmembrane</keyword>
<dbReference type="Proteomes" id="UP001216674">
    <property type="component" value="Unassembled WGS sequence"/>
</dbReference>
<proteinExistence type="predicted"/>
<reference evidence="2 3" key="1">
    <citation type="submission" date="2023-03" db="EMBL/GenBank/DDBJ databases">
        <title>Draft assemblies of triclosan tolerant bacteria isolated from returned activated sludge.</title>
        <authorList>
            <person name="Van Hamelsveld S."/>
        </authorList>
    </citation>
    <scope>NUCLEOTIDE SEQUENCE [LARGE SCALE GENOMIC DNA]</scope>
    <source>
        <strain evidence="2 3">GW210010_S58</strain>
    </source>
</reference>
<keyword evidence="3" id="KW-1185">Reference proteome</keyword>
<keyword evidence="1" id="KW-1133">Transmembrane helix</keyword>
<protein>
    <recommendedName>
        <fullName evidence="4">Transmembrane protein</fullName>
    </recommendedName>
</protein>
<accession>A0ABT6AGU3</accession>
<evidence type="ECO:0000313" key="3">
    <source>
        <dbReference type="Proteomes" id="UP001216674"/>
    </source>
</evidence>
<dbReference type="RefSeq" id="WP_276263590.1">
    <property type="nucleotide sequence ID" value="NZ_JARJLM010000036.1"/>
</dbReference>
<organism evidence="2 3">
    <name type="scientific">Cupriavidus basilensis</name>
    <dbReference type="NCBI Taxonomy" id="68895"/>
    <lineage>
        <taxon>Bacteria</taxon>
        <taxon>Pseudomonadati</taxon>
        <taxon>Pseudomonadota</taxon>
        <taxon>Betaproteobacteria</taxon>
        <taxon>Burkholderiales</taxon>
        <taxon>Burkholderiaceae</taxon>
        <taxon>Cupriavidus</taxon>
    </lineage>
</organism>
<evidence type="ECO:0000313" key="2">
    <source>
        <dbReference type="EMBL" id="MDF3831817.1"/>
    </source>
</evidence>
<dbReference type="EMBL" id="JARJLM010000036">
    <property type="protein sequence ID" value="MDF3831817.1"/>
    <property type="molecule type" value="Genomic_DNA"/>
</dbReference>
<name>A0ABT6AGU3_9BURK</name>
<evidence type="ECO:0008006" key="4">
    <source>
        <dbReference type="Google" id="ProtNLM"/>
    </source>
</evidence>
<evidence type="ECO:0000256" key="1">
    <source>
        <dbReference type="SAM" id="Phobius"/>
    </source>
</evidence>
<gene>
    <name evidence="2" type="ORF">P3W85_02430</name>
</gene>
<sequence length="53" mass="5606">MKMIFASFVLLIFAVCLQVAGYSQYVKFVLGVGLMCILLGVFGAAGGFLGKGR</sequence>
<keyword evidence="1" id="KW-0472">Membrane</keyword>